<comment type="cofactor">
    <cofactor evidence="1">
        <name>Mg(2+)</name>
        <dbReference type="ChEBI" id="CHEBI:18420"/>
    </cofactor>
</comment>
<evidence type="ECO:0000256" key="3">
    <source>
        <dbReference type="ARBA" id="ARBA00022801"/>
    </source>
</evidence>
<protein>
    <submittedName>
        <fullName evidence="5">L-2-haloalkanoic acid dehalogenase</fullName>
    </submittedName>
</protein>
<dbReference type="GO" id="GO:0044281">
    <property type="term" value="P:small molecule metabolic process"/>
    <property type="evidence" value="ECO:0007669"/>
    <property type="project" value="UniProtKB-ARBA"/>
</dbReference>
<sequence length="228" mass="25977">MIKAVIFDLDGTLLDREASVNIFLEKQYERLHAWVSMIEKPIFIKRFNELEKNGYVWKEEVYRQMIDEFSFSGCTTDMLVDDYTDHFQESCIPYPGLHSTLHSLRASGYKLGMITNGLEIVQSRSIRGLGIETFFDEILISAKEGCAKPDKEIFIRALNRLEVDSEEAVYIGDHAEKDIKAAQAAGMKAVWKKHSRSENVQADAEIDQLGELISILGQWKLLADPAVR</sequence>
<dbReference type="SFLD" id="SFLDS00003">
    <property type="entry name" value="Haloacid_Dehalogenase"/>
    <property type="match status" value="1"/>
</dbReference>
<evidence type="ECO:0000313" key="6">
    <source>
        <dbReference type="Proteomes" id="UP000239047"/>
    </source>
</evidence>
<name>A0A2S5GAI4_9BACL</name>
<keyword evidence="3" id="KW-0378">Hydrolase</keyword>
<dbReference type="InterPro" id="IPR041492">
    <property type="entry name" value="HAD_2"/>
</dbReference>
<proteinExistence type="predicted"/>
<reference evidence="5 6" key="1">
    <citation type="submission" date="2018-02" db="EMBL/GenBank/DDBJ databases">
        <title>Jeotgalibacillus proteolyticum sp. nov. a protease producing bacterium isolated from ocean sediments of Laizhou Bay.</title>
        <authorList>
            <person name="Li Y."/>
        </authorList>
    </citation>
    <scope>NUCLEOTIDE SEQUENCE [LARGE SCALE GENOMIC DNA]</scope>
    <source>
        <strain evidence="5 6">22-7</strain>
    </source>
</reference>
<dbReference type="RefSeq" id="WP_104058916.1">
    <property type="nucleotide sequence ID" value="NZ_PREZ01000005.1"/>
</dbReference>
<evidence type="ECO:0000256" key="2">
    <source>
        <dbReference type="ARBA" id="ARBA00022723"/>
    </source>
</evidence>
<accession>A0A2S5GAI4</accession>
<evidence type="ECO:0000313" key="5">
    <source>
        <dbReference type="EMBL" id="PPA69923.1"/>
    </source>
</evidence>
<dbReference type="NCBIfam" id="TIGR01662">
    <property type="entry name" value="HAD-SF-IIIA"/>
    <property type="match status" value="1"/>
</dbReference>
<dbReference type="Gene3D" id="3.40.50.1000">
    <property type="entry name" value="HAD superfamily/HAD-like"/>
    <property type="match status" value="1"/>
</dbReference>
<dbReference type="OrthoDB" id="9802350at2"/>
<dbReference type="NCBIfam" id="TIGR01549">
    <property type="entry name" value="HAD-SF-IA-v1"/>
    <property type="match status" value="1"/>
</dbReference>
<dbReference type="EMBL" id="PREZ01000005">
    <property type="protein sequence ID" value="PPA69923.1"/>
    <property type="molecule type" value="Genomic_DNA"/>
</dbReference>
<keyword evidence="6" id="KW-1185">Reference proteome</keyword>
<dbReference type="InterPro" id="IPR023214">
    <property type="entry name" value="HAD_sf"/>
</dbReference>
<keyword evidence="2" id="KW-0479">Metal-binding</keyword>
<dbReference type="GO" id="GO:0046872">
    <property type="term" value="F:metal ion binding"/>
    <property type="evidence" value="ECO:0007669"/>
    <property type="project" value="UniProtKB-KW"/>
</dbReference>
<dbReference type="InterPro" id="IPR036412">
    <property type="entry name" value="HAD-like_sf"/>
</dbReference>
<dbReference type="Gene3D" id="1.10.150.520">
    <property type="match status" value="1"/>
</dbReference>
<dbReference type="NCBIfam" id="TIGR01509">
    <property type="entry name" value="HAD-SF-IA-v3"/>
    <property type="match status" value="1"/>
</dbReference>
<dbReference type="Pfam" id="PF13419">
    <property type="entry name" value="HAD_2"/>
    <property type="match status" value="1"/>
</dbReference>
<dbReference type="Proteomes" id="UP000239047">
    <property type="component" value="Unassembled WGS sequence"/>
</dbReference>
<dbReference type="PRINTS" id="PR00413">
    <property type="entry name" value="HADHALOGNASE"/>
</dbReference>
<gene>
    <name evidence="5" type="ORF">C4B60_15475</name>
</gene>
<dbReference type="GO" id="GO:0016791">
    <property type="term" value="F:phosphatase activity"/>
    <property type="evidence" value="ECO:0007669"/>
    <property type="project" value="TreeGrafter"/>
</dbReference>
<comment type="caution">
    <text evidence="5">The sequence shown here is derived from an EMBL/GenBank/DDBJ whole genome shotgun (WGS) entry which is preliminary data.</text>
</comment>
<dbReference type="InterPro" id="IPR006439">
    <property type="entry name" value="HAD-SF_hydro_IA"/>
</dbReference>
<dbReference type="PANTHER" id="PTHR46470">
    <property type="entry name" value="N-ACYLNEURAMINATE-9-PHOSPHATASE"/>
    <property type="match status" value="1"/>
</dbReference>
<organism evidence="5 6">
    <name type="scientific">Jeotgalibacillus proteolyticus</name>
    <dbReference type="NCBI Taxonomy" id="2082395"/>
    <lineage>
        <taxon>Bacteria</taxon>
        <taxon>Bacillati</taxon>
        <taxon>Bacillota</taxon>
        <taxon>Bacilli</taxon>
        <taxon>Bacillales</taxon>
        <taxon>Caryophanaceae</taxon>
        <taxon>Jeotgalibacillus</taxon>
    </lineage>
</organism>
<dbReference type="SUPFAM" id="SSF56784">
    <property type="entry name" value="HAD-like"/>
    <property type="match status" value="1"/>
</dbReference>
<dbReference type="InterPro" id="IPR006549">
    <property type="entry name" value="HAD-SF_hydro_IIIA"/>
</dbReference>
<dbReference type="AlphaFoldDB" id="A0A2S5GAI4"/>
<dbReference type="InterPro" id="IPR051400">
    <property type="entry name" value="HAD-like_hydrolase"/>
</dbReference>
<dbReference type="PANTHER" id="PTHR46470:SF2">
    <property type="entry name" value="GLYCERALDEHYDE 3-PHOSPHATE PHOSPHATASE"/>
    <property type="match status" value="1"/>
</dbReference>
<evidence type="ECO:0000256" key="1">
    <source>
        <dbReference type="ARBA" id="ARBA00001946"/>
    </source>
</evidence>
<keyword evidence="4" id="KW-0460">Magnesium</keyword>
<dbReference type="SFLD" id="SFLDG01129">
    <property type="entry name" value="C1.5:_HAD__Beta-PGM__Phosphata"/>
    <property type="match status" value="1"/>
</dbReference>
<evidence type="ECO:0000256" key="4">
    <source>
        <dbReference type="ARBA" id="ARBA00022842"/>
    </source>
</evidence>